<keyword evidence="3" id="KW-0813">Transport</keyword>
<feature type="domain" description="EamA" evidence="9">
    <location>
        <begin position="7"/>
        <end position="140"/>
    </location>
</feature>
<feature type="transmembrane region" description="Helical" evidence="8">
    <location>
        <begin position="7"/>
        <end position="26"/>
    </location>
</feature>
<feature type="transmembrane region" description="Helical" evidence="8">
    <location>
        <begin position="71"/>
        <end position="92"/>
    </location>
</feature>
<keyword evidence="5 8" id="KW-0812">Transmembrane</keyword>
<protein>
    <submittedName>
        <fullName evidence="10">Uncharacterized inner membrane protein RarD</fullName>
    </submittedName>
</protein>
<sequence length="292" mass="32493">MNNSARSGFFAAFTAFVLWGISPIYFKFLAPASAFEVSLHRAVWACLFVGLWLLAARRFDEVRALLAKPKLLLALFLTSLMIAFNWFAYAWAVMNEHIAQASLGYFINPLVSVMLGFVFLQERLNKWRWFAVFLAALGVINQMVLVGSVPVLALSLALTFGVYGLLRKMLVAEAGPGLFVETLVLSPFMLIGIFWLEINGQGHALSSGLALPALLAFGGLFTAIPLFLFAYGARRLNLATVGLIQYVAPSLQFALAIYYGESFTWQSMMTFVLIWLGLAIYTWDMLRQRSAK</sequence>
<dbReference type="PANTHER" id="PTHR22911:SF137">
    <property type="entry name" value="SOLUTE CARRIER FAMILY 35 MEMBER G2-RELATED"/>
    <property type="match status" value="1"/>
</dbReference>
<name>A0A3B0SIY6_9ZZZZ</name>
<accession>A0A3B0SIY6</accession>
<organism evidence="10">
    <name type="scientific">hydrothermal vent metagenome</name>
    <dbReference type="NCBI Taxonomy" id="652676"/>
    <lineage>
        <taxon>unclassified sequences</taxon>
        <taxon>metagenomes</taxon>
        <taxon>ecological metagenomes</taxon>
    </lineage>
</organism>
<evidence type="ECO:0000256" key="2">
    <source>
        <dbReference type="ARBA" id="ARBA00007362"/>
    </source>
</evidence>
<evidence type="ECO:0000256" key="6">
    <source>
        <dbReference type="ARBA" id="ARBA00022989"/>
    </source>
</evidence>
<feature type="transmembrane region" description="Helical" evidence="8">
    <location>
        <begin position="238"/>
        <end position="259"/>
    </location>
</feature>
<dbReference type="EMBL" id="UOEE01000303">
    <property type="protein sequence ID" value="VAW00759.1"/>
    <property type="molecule type" value="Genomic_DNA"/>
</dbReference>
<evidence type="ECO:0000313" key="10">
    <source>
        <dbReference type="EMBL" id="VAW00759.1"/>
    </source>
</evidence>
<feature type="transmembrane region" description="Helical" evidence="8">
    <location>
        <begin position="127"/>
        <end position="144"/>
    </location>
</feature>
<reference evidence="10" key="1">
    <citation type="submission" date="2018-06" db="EMBL/GenBank/DDBJ databases">
        <authorList>
            <person name="Zhirakovskaya E."/>
        </authorList>
    </citation>
    <scope>NUCLEOTIDE SEQUENCE</scope>
</reference>
<feature type="transmembrane region" description="Helical" evidence="8">
    <location>
        <begin position="150"/>
        <end position="166"/>
    </location>
</feature>
<evidence type="ECO:0000256" key="4">
    <source>
        <dbReference type="ARBA" id="ARBA00022475"/>
    </source>
</evidence>
<dbReference type="GO" id="GO:0005886">
    <property type="term" value="C:plasma membrane"/>
    <property type="evidence" value="ECO:0007669"/>
    <property type="project" value="UniProtKB-SubCell"/>
</dbReference>
<dbReference type="AlphaFoldDB" id="A0A3B0SIY6"/>
<dbReference type="InterPro" id="IPR037185">
    <property type="entry name" value="EmrE-like"/>
</dbReference>
<feature type="transmembrane region" description="Helical" evidence="8">
    <location>
        <begin position="208"/>
        <end position="231"/>
    </location>
</feature>
<evidence type="ECO:0000259" key="9">
    <source>
        <dbReference type="Pfam" id="PF00892"/>
    </source>
</evidence>
<dbReference type="Pfam" id="PF00892">
    <property type="entry name" value="EamA"/>
    <property type="match status" value="2"/>
</dbReference>
<evidence type="ECO:0000256" key="7">
    <source>
        <dbReference type="ARBA" id="ARBA00023136"/>
    </source>
</evidence>
<proteinExistence type="inferred from homology"/>
<keyword evidence="6 8" id="KW-1133">Transmembrane helix</keyword>
<keyword evidence="4" id="KW-1003">Cell membrane</keyword>
<dbReference type="SUPFAM" id="SSF103481">
    <property type="entry name" value="Multidrug resistance efflux transporter EmrE"/>
    <property type="match status" value="2"/>
</dbReference>
<feature type="transmembrane region" description="Helical" evidence="8">
    <location>
        <begin position="178"/>
        <end position="196"/>
    </location>
</feature>
<dbReference type="InterPro" id="IPR004626">
    <property type="entry name" value="RarD"/>
</dbReference>
<dbReference type="PANTHER" id="PTHR22911">
    <property type="entry name" value="ACYL-MALONYL CONDENSING ENZYME-RELATED"/>
    <property type="match status" value="1"/>
</dbReference>
<feature type="transmembrane region" description="Helical" evidence="8">
    <location>
        <begin position="38"/>
        <end position="59"/>
    </location>
</feature>
<evidence type="ECO:0000256" key="5">
    <source>
        <dbReference type="ARBA" id="ARBA00022692"/>
    </source>
</evidence>
<feature type="domain" description="EamA" evidence="9">
    <location>
        <begin position="151"/>
        <end position="281"/>
    </location>
</feature>
<dbReference type="InterPro" id="IPR000620">
    <property type="entry name" value="EamA_dom"/>
</dbReference>
<comment type="subcellular location">
    <subcellularLocation>
        <location evidence="1">Cell membrane</location>
        <topology evidence="1">Multi-pass membrane protein</topology>
    </subcellularLocation>
</comment>
<gene>
    <name evidence="10" type="ORF">MNBD_ALPHA06-241</name>
</gene>
<comment type="similarity">
    <text evidence="2">Belongs to the EamA transporter family.</text>
</comment>
<evidence type="ECO:0000256" key="8">
    <source>
        <dbReference type="SAM" id="Phobius"/>
    </source>
</evidence>
<evidence type="ECO:0000256" key="3">
    <source>
        <dbReference type="ARBA" id="ARBA00022448"/>
    </source>
</evidence>
<evidence type="ECO:0000256" key="1">
    <source>
        <dbReference type="ARBA" id="ARBA00004651"/>
    </source>
</evidence>
<dbReference type="NCBIfam" id="TIGR00688">
    <property type="entry name" value="rarD"/>
    <property type="match status" value="1"/>
</dbReference>
<feature type="transmembrane region" description="Helical" evidence="8">
    <location>
        <begin position="265"/>
        <end position="283"/>
    </location>
</feature>
<feature type="transmembrane region" description="Helical" evidence="8">
    <location>
        <begin position="98"/>
        <end position="120"/>
    </location>
</feature>
<keyword evidence="7 8" id="KW-0472">Membrane</keyword>